<keyword evidence="4" id="KW-1185">Reference proteome</keyword>
<sequence length="197" mass="23328">MTVWLETAWAAQKEKKRCANNSRCCFFFMLSNLSQILWEFVCRSIFSPRCSPIEMYRNAFYMSLLLKSSSFFSFFLLFSFVASLASSFFLFLFWFSCLCDLSPLRNCFLLVLTVIYPVPSTKKTPPTYIYIYIYISITIKYQKGSSNKRDSSPLKGLYIYIYICFRGIERITQKKNKGELRQIRGLSRKQREQKKKK</sequence>
<dbReference type="Proteomes" id="UP000008524">
    <property type="component" value="Chromosome 7"/>
</dbReference>
<accession>Q57XN1</accession>
<keyword evidence="1" id="KW-0812">Transmembrane</keyword>
<reference evidence="3" key="4">
    <citation type="submission" date="2005-04" db="EMBL/GenBank/DDBJ databases">
        <title>Sequencing, closure, and annotation of Trypanosoma brucei chromosomes 2 through 8.</title>
        <authorList>
            <person name="Ghedin E."/>
            <person name="Blandin G."/>
            <person name="Bartholomeu D."/>
            <person name="Caler E."/>
            <person name="Haas B."/>
            <person name="Hannick L."/>
            <person name="Shallom J."/>
            <person name="Hou L."/>
            <person name="Djikeng A."/>
            <person name="Feldblyum T."/>
            <person name="Hostetler J."/>
            <person name="Johnson J."/>
            <person name="Jones K."/>
            <person name="Koo H.L."/>
            <person name="Larkin C."/>
            <person name="Pai G."/>
            <person name="Peterson J."/>
            <person name="Khalak H.G."/>
            <person name="Salzberg S."/>
            <person name="Simpson A.J."/>
            <person name="Tallon L."/>
            <person name="Van Aken S."/>
            <person name="Wanless D."/>
            <person name="White O."/>
            <person name="Wortman J."/>
            <person name="Fraser C.M."/>
            <person name="El-Sayed N.M.A."/>
        </authorList>
    </citation>
    <scope>NUCLEOTIDE SEQUENCE</scope>
    <source>
        <strain evidence="3">927/4 GUTat10.1</strain>
    </source>
</reference>
<feature type="transmembrane region" description="Helical" evidence="1">
    <location>
        <begin position="71"/>
        <end position="95"/>
    </location>
</feature>
<evidence type="ECO:0000313" key="4">
    <source>
        <dbReference type="Proteomes" id="UP000008524"/>
    </source>
</evidence>
<dbReference type="AlphaFoldDB" id="Q57XN1"/>
<dbReference type="EMBL" id="AC159413">
    <property type="protein sequence ID" value="AAX69637.1"/>
    <property type="molecule type" value="Genomic_DNA"/>
</dbReference>
<proteinExistence type="predicted"/>
<dbReference type="GeneID" id="3658453"/>
<gene>
    <name evidence="3" type="primary">Tb07.22O10.460</name>
    <name evidence="2" type="ORF">Tb927.7.2430</name>
</gene>
<organism evidence="2 4">
    <name type="scientific">Trypanosoma brucei brucei (strain 927/4 GUTat10.1)</name>
    <dbReference type="NCBI Taxonomy" id="185431"/>
    <lineage>
        <taxon>Eukaryota</taxon>
        <taxon>Discoba</taxon>
        <taxon>Euglenozoa</taxon>
        <taxon>Kinetoplastea</taxon>
        <taxon>Metakinetoplastina</taxon>
        <taxon>Trypanosomatida</taxon>
        <taxon>Trypanosomatidae</taxon>
        <taxon>Trypanosoma</taxon>
    </lineage>
</organism>
<protein>
    <recommendedName>
        <fullName evidence="5">T. brucei spp.-specific protein</fullName>
    </recommendedName>
</protein>
<dbReference type="PaxDb" id="5691-AAZ12307"/>
<reference evidence="3" key="1">
    <citation type="journal article" date="2005" name="Science">
        <title>Comparative genomics of trypanosomatid parasitic protozoa.</title>
        <authorList>
            <person name="El-Sayed N.M."/>
            <person name="Myler P.J."/>
            <person name="Blandin G."/>
            <person name="Berriman M."/>
            <person name="Crabtree J."/>
            <person name="Aggarwal G."/>
            <person name="Caler E."/>
            <person name="Renauld H."/>
            <person name="Worthey E.A."/>
            <person name="Hertz-Fowler C."/>
            <person name="Ghedin E."/>
            <person name="Peacock C."/>
            <person name="Bartholomeu D.C."/>
            <person name="Haas B.J."/>
            <person name="Tran A.N."/>
            <person name="Wortman J.R."/>
            <person name="Alsmark U.C."/>
            <person name="Angiuoli S."/>
            <person name="Anupama A."/>
            <person name="Badger J."/>
            <person name="Bringaud F."/>
            <person name="Cadag E."/>
            <person name="Carlton J.M."/>
            <person name="Cerqueira G.C."/>
            <person name="Creasy T."/>
            <person name="Delcher A.L."/>
            <person name="Djikeng A."/>
            <person name="Embley T.M."/>
            <person name="Hauser C."/>
            <person name="Ivens A.C."/>
            <person name="Kummerfeld S.K."/>
            <person name="Pereira-Leal J.B."/>
            <person name="Nilsson D."/>
            <person name="Peterson J."/>
            <person name="Salzberg S.L."/>
            <person name="Shallom J."/>
            <person name="Silva J.C."/>
            <person name="Sundaram J."/>
            <person name="Westenberger S."/>
            <person name="White O."/>
            <person name="Melville S.E."/>
            <person name="Donelson J.E."/>
            <person name="Andersson B."/>
            <person name="Stuart K.D."/>
            <person name="Hall N."/>
        </authorList>
    </citation>
    <scope>NUCLEOTIDE SEQUENCE</scope>
    <source>
        <strain evidence="3">927/4 GUTat10.1</strain>
    </source>
</reference>
<evidence type="ECO:0008006" key="5">
    <source>
        <dbReference type="Google" id="ProtNLM"/>
    </source>
</evidence>
<accession>D6XKG0</accession>
<name>Q57XN1_TRYB2</name>
<evidence type="ECO:0000313" key="2">
    <source>
        <dbReference type="EMBL" id="AAX69637.1"/>
    </source>
</evidence>
<dbReference type="InParanoid" id="Q57XN1"/>
<dbReference type="EMBL" id="CP000070">
    <property type="protein sequence ID" value="AAZ12307.1"/>
    <property type="molecule type" value="Genomic_DNA"/>
</dbReference>
<reference evidence="3 4" key="2">
    <citation type="journal article" date="2005" name="Science">
        <title>The genome of the African trypanosome Trypanosoma brucei.</title>
        <authorList>
            <person name="Berriman M."/>
            <person name="Ghedin E."/>
            <person name="Hertz-Fowler C."/>
            <person name="Blandin G."/>
            <person name="Renauld H."/>
            <person name="Bartholomeu D.C."/>
            <person name="Lennard N.J."/>
            <person name="Caler E."/>
            <person name="Hamlin N.E."/>
            <person name="Haas B."/>
            <person name="Bohme U."/>
            <person name="Hannick L."/>
            <person name="Aslett M.A."/>
            <person name="Shallom J."/>
            <person name="Marcello L."/>
            <person name="Hou L."/>
            <person name="Wickstead B."/>
            <person name="Alsmark U.C."/>
            <person name="Arrowsmith C."/>
            <person name="Atkin R.J."/>
            <person name="Barron A.J."/>
            <person name="Bringaud F."/>
            <person name="Brooks K."/>
            <person name="Carrington M."/>
            <person name="Cherevach I."/>
            <person name="Chillingworth T.J."/>
            <person name="Churcher C."/>
            <person name="Clark L.N."/>
            <person name="Corton C.H."/>
            <person name="Cronin A."/>
            <person name="Davies R.M."/>
            <person name="Doggett J."/>
            <person name="Djikeng A."/>
            <person name="Feldblyum T."/>
            <person name="Field M.C."/>
            <person name="Fraser A."/>
            <person name="Goodhead I."/>
            <person name="Hance Z."/>
            <person name="Harper D."/>
            <person name="Harris B.R."/>
            <person name="Hauser H."/>
            <person name="Hostetler J."/>
            <person name="Ivens A."/>
            <person name="Jagels K."/>
            <person name="Johnson D."/>
            <person name="Johnson J."/>
            <person name="Jones K."/>
            <person name="Kerhornou A.X."/>
            <person name="Koo H."/>
            <person name="Larke N."/>
            <person name="Landfear S."/>
            <person name="Larkin C."/>
            <person name="Leech V."/>
            <person name="Line A."/>
            <person name="Lord A."/>
            <person name="Macleod A."/>
            <person name="Mooney P.J."/>
            <person name="Moule S."/>
            <person name="Martin D.M."/>
            <person name="Morgan G.W."/>
            <person name="Mungall K."/>
            <person name="Norbertczak H."/>
            <person name="Ormond D."/>
            <person name="Pai G."/>
            <person name="Peacock C.S."/>
            <person name="Peterson J."/>
            <person name="Quail M.A."/>
            <person name="Rabbinowitsch E."/>
            <person name="Rajandream M.A."/>
            <person name="Reitter C."/>
            <person name="Salzberg S.L."/>
            <person name="Sanders M."/>
            <person name="Schobel S."/>
            <person name="Sharp S."/>
            <person name="Simmonds M."/>
            <person name="Simpson A.J."/>
            <person name="Tallon L."/>
            <person name="Turner C.M."/>
            <person name="Tait A."/>
            <person name="Tivey A.R."/>
            <person name="Van Aken S."/>
            <person name="Walker D."/>
            <person name="Wanless D."/>
            <person name="Wang S."/>
            <person name="White B."/>
            <person name="White O."/>
            <person name="Whitehead S."/>
            <person name="Woodward J."/>
            <person name="Wortman J."/>
            <person name="Adams M.D."/>
            <person name="Embley T.M."/>
            <person name="Gull K."/>
            <person name="Ullu E."/>
            <person name="Barry J.D."/>
            <person name="Fairlamb A.H."/>
            <person name="Opperdoes F."/>
            <person name="Barrell B.G."/>
            <person name="Donelson J.E."/>
            <person name="Hall N."/>
            <person name="Fraser C.M."/>
            <person name="Melville S.E."/>
            <person name="El-Sayed N.M."/>
        </authorList>
    </citation>
    <scope>NUCLEOTIDE SEQUENCE [LARGE SCALE GENOMIC DNA]</scope>
    <source>
        <strain evidence="3 4">927/4 GUTat10.1</strain>
    </source>
</reference>
<evidence type="ECO:0000256" key="1">
    <source>
        <dbReference type="SAM" id="Phobius"/>
    </source>
</evidence>
<dbReference type="RefSeq" id="XP_845866.1">
    <property type="nucleotide sequence ID" value="XM_840773.1"/>
</dbReference>
<reference evidence="2" key="3">
    <citation type="submission" date="2005-04" db="EMBL/GenBank/DDBJ databases">
        <title>.</title>
        <authorList>
            <person name="Ghedin E."/>
            <person name="Blandin G."/>
            <person name="Bartholomeu D."/>
            <person name="Caler E."/>
            <person name="Haas B."/>
            <person name="Hannick L."/>
            <person name="Shallom J."/>
            <person name="Hou L."/>
            <person name="Djikeng A."/>
            <person name="Feldblyum T."/>
            <person name="Hostetler J."/>
            <person name="Johnson J."/>
            <person name="Jones K."/>
            <person name="Koo H.L."/>
            <person name="Larkin C."/>
            <person name="Pai G."/>
            <person name="Peterson J."/>
            <person name="Khalak H.G."/>
            <person name="Salzberg S."/>
            <person name="Simpson A.J."/>
            <person name="Tallon L."/>
            <person name="Van Aken S."/>
            <person name="Wanless D."/>
            <person name="White O."/>
            <person name="Wortman J."/>
            <person name="Fraser C.M."/>
            <person name="El-Sayed N.M.A."/>
        </authorList>
    </citation>
    <scope>NUCLEOTIDE SEQUENCE</scope>
    <source>
        <strain evidence="2">GUTat10.1</strain>
    </source>
</reference>
<evidence type="ECO:0000313" key="3">
    <source>
        <dbReference type="EMBL" id="AAZ12307.1"/>
    </source>
</evidence>
<keyword evidence="1" id="KW-0472">Membrane</keyword>
<dbReference type="KEGG" id="tbr:Tb927.7.2430"/>
<keyword evidence="1" id="KW-1133">Transmembrane helix</keyword>